<evidence type="ECO:0000256" key="1">
    <source>
        <dbReference type="SAM" id="SignalP"/>
    </source>
</evidence>
<dbReference type="Proteomes" id="UP000010953">
    <property type="component" value="Unassembled WGS sequence"/>
</dbReference>
<sequence>MKNTKSTTFKFVLLLSFSLLLGVDGMAQFSGNNHDISGFTKINDLKIVNDKDEVEGQIEIAEAYSKARGATIFSPMNRINNRARRKLLEEASMRGASHVWVLHRTIEGGFGRFVSYHAVFYRHVDLAINPEKVRNFLQDGNLRPVQISKADRNGAGLKTEMLMSQFKLDPNTIKVKDKRVFVENVYLGGAETKGVNDSFERTFEVIGIDDKFIIVAEEVQEGKTFEARVYEKVQK</sequence>
<protein>
    <submittedName>
        <fullName evidence="2">Uncharacterized protein</fullName>
    </submittedName>
</protein>
<proteinExistence type="predicted"/>
<keyword evidence="3" id="KW-1185">Reference proteome</keyword>
<organism evidence="2 3">
    <name type="scientific">Mariniradius saccharolyticus AK6</name>
    <dbReference type="NCBI Taxonomy" id="1239962"/>
    <lineage>
        <taxon>Bacteria</taxon>
        <taxon>Pseudomonadati</taxon>
        <taxon>Bacteroidota</taxon>
        <taxon>Cytophagia</taxon>
        <taxon>Cytophagales</taxon>
        <taxon>Cyclobacteriaceae</taxon>
        <taxon>Mariniradius</taxon>
    </lineage>
</organism>
<comment type="caution">
    <text evidence="2">The sequence shown here is derived from an EMBL/GenBank/DDBJ whole genome shotgun (WGS) entry which is preliminary data.</text>
</comment>
<dbReference type="RefSeq" id="WP_008625052.1">
    <property type="nucleotide sequence ID" value="NZ_AMZY02000006.1"/>
</dbReference>
<feature type="chain" id="PRO_5004087877" evidence="1">
    <location>
        <begin position="28"/>
        <end position="235"/>
    </location>
</feature>
<dbReference type="AlphaFoldDB" id="M7XAT4"/>
<gene>
    <name evidence="2" type="ORF">C943_03760</name>
</gene>
<accession>M7XAT4</accession>
<dbReference type="InParanoid" id="M7XAT4"/>
<keyword evidence="1" id="KW-0732">Signal</keyword>
<name>M7XAT4_9BACT</name>
<evidence type="ECO:0000313" key="3">
    <source>
        <dbReference type="Proteomes" id="UP000010953"/>
    </source>
</evidence>
<reference evidence="2" key="1">
    <citation type="submission" date="2013-01" db="EMBL/GenBank/DDBJ databases">
        <title>Genome assembly of Mariniradius saccharolyticus AK6.</title>
        <authorList>
            <person name="Vaidya B."/>
            <person name="Khatri I."/>
            <person name="Tanuku N.R.S."/>
            <person name="Subramanian S."/>
            <person name="Pinnaka A."/>
        </authorList>
    </citation>
    <scope>NUCLEOTIDE SEQUENCE [LARGE SCALE GENOMIC DNA]</scope>
    <source>
        <strain evidence="2">AK6</strain>
    </source>
</reference>
<feature type="signal peptide" evidence="1">
    <location>
        <begin position="1"/>
        <end position="27"/>
    </location>
</feature>
<dbReference type="EMBL" id="AMZY02000006">
    <property type="protein sequence ID" value="EMS34540.1"/>
    <property type="molecule type" value="Genomic_DNA"/>
</dbReference>
<evidence type="ECO:0000313" key="2">
    <source>
        <dbReference type="EMBL" id="EMS34540.1"/>
    </source>
</evidence>
<dbReference type="OrthoDB" id="958951at2"/>